<evidence type="ECO:0000313" key="10">
    <source>
        <dbReference type="EMBL" id="BAE49661.1"/>
    </source>
</evidence>
<dbReference type="STRING" id="342108.amb0857"/>
<gene>
    <name evidence="10" type="ordered locus">amb0857</name>
</gene>
<evidence type="ECO:0000256" key="7">
    <source>
        <dbReference type="ARBA" id="ARBA00023136"/>
    </source>
</evidence>
<dbReference type="EMBL" id="AP007255">
    <property type="protein sequence ID" value="BAE49661.1"/>
    <property type="molecule type" value="Genomic_DNA"/>
</dbReference>
<evidence type="ECO:0000256" key="6">
    <source>
        <dbReference type="ARBA" id="ARBA00022989"/>
    </source>
</evidence>
<evidence type="ECO:0000313" key="11">
    <source>
        <dbReference type="Proteomes" id="UP000007058"/>
    </source>
</evidence>
<dbReference type="AlphaFoldDB" id="Q2W914"/>
<evidence type="ECO:0000256" key="8">
    <source>
        <dbReference type="ARBA" id="ARBA00035655"/>
    </source>
</evidence>
<keyword evidence="7 9" id="KW-0472">Membrane</keyword>
<feature type="transmembrane region" description="Helical" evidence="9">
    <location>
        <begin position="260"/>
        <end position="290"/>
    </location>
</feature>
<evidence type="ECO:0000256" key="4">
    <source>
        <dbReference type="ARBA" id="ARBA00022519"/>
    </source>
</evidence>
<organism evidence="10 11">
    <name type="scientific">Paramagnetospirillum magneticum (strain ATCC 700264 / AMB-1)</name>
    <name type="common">Magnetospirillum magneticum</name>
    <dbReference type="NCBI Taxonomy" id="342108"/>
    <lineage>
        <taxon>Bacteria</taxon>
        <taxon>Pseudomonadati</taxon>
        <taxon>Pseudomonadota</taxon>
        <taxon>Alphaproteobacteria</taxon>
        <taxon>Rhodospirillales</taxon>
        <taxon>Magnetospirillaceae</taxon>
        <taxon>Paramagnetospirillum</taxon>
    </lineage>
</organism>
<keyword evidence="11" id="KW-1185">Reference proteome</keyword>
<feature type="transmembrane region" description="Helical" evidence="9">
    <location>
        <begin position="15"/>
        <end position="38"/>
    </location>
</feature>
<keyword evidence="6 9" id="KW-1133">Transmembrane helix</keyword>
<evidence type="ECO:0000256" key="1">
    <source>
        <dbReference type="ARBA" id="ARBA00004429"/>
    </source>
</evidence>
<evidence type="ECO:0000256" key="2">
    <source>
        <dbReference type="ARBA" id="ARBA00022448"/>
    </source>
</evidence>
<proteinExistence type="inferred from homology"/>
<dbReference type="Pfam" id="PF04143">
    <property type="entry name" value="Sulf_transp"/>
    <property type="match status" value="1"/>
</dbReference>
<feature type="transmembrane region" description="Helical" evidence="9">
    <location>
        <begin position="339"/>
        <end position="361"/>
    </location>
</feature>
<evidence type="ECO:0000256" key="3">
    <source>
        <dbReference type="ARBA" id="ARBA00022475"/>
    </source>
</evidence>
<feature type="transmembrane region" description="Helical" evidence="9">
    <location>
        <begin position="129"/>
        <end position="150"/>
    </location>
</feature>
<feature type="transmembrane region" description="Helical" evidence="9">
    <location>
        <begin position="218"/>
        <end position="240"/>
    </location>
</feature>
<comment type="similarity">
    <text evidence="8">Belongs to the TsuA/YedE (TC 9.B.102) family.</text>
</comment>
<dbReference type="GO" id="GO:0005886">
    <property type="term" value="C:plasma membrane"/>
    <property type="evidence" value="ECO:0007669"/>
    <property type="project" value="UniProtKB-SubCell"/>
</dbReference>
<feature type="transmembrane region" description="Helical" evidence="9">
    <location>
        <begin position="311"/>
        <end position="333"/>
    </location>
</feature>
<keyword evidence="4" id="KW-0997">Cell inner membrane</keyword>
<name>Q2W914_PARM1</name>
<dbReference type="InterPro" id="IPR007272">
    <property type="entry name" value="Sulf_transp_TsuA/YedE"/>
</dbReference>
<keyword evidence="5 9" id="KW-0812">Transmembrane</keyword>
<dbReference type="PANTHER" id="PTHR30574">
    <property type="entry name" value="INNER MEMBRANE PROTEIN YEDE"/>
    <property type="match status" value="1"/>
</dbReference>
<dbReference type="HOGENOM" id="CLU_050656_2_0_5"/>
<dbReference type="KEGG" id="mag:amb0857"/>
<dbReference type="PANTHER" id="PTHR30574:SF1">
    <property type="entry name" value="SULPHUR TRANSPORT DOMAIN-CONTAINING PROTEIN"/>
    <property type="match status" value="1"/>
</dbReference>
<dbReference type="OrthoDB" id="5342349at2"/>
<dbReference type="Proteomes" id="UP000007058">
    <property type="component" value="Chromosome"/>
</dbReference>
<keyword evidence="2" id="KW-0813">Transport</keyword>
<feature type="transmembrane region" description="Helical" evidence="9">
    <location>
        <begin position="188"/>
        <end position="206"/>
    </location>
</feature>
<evidence type="ECO:0000256" key="9">
    <source>
        <dbReference type="SAM" id="Phobius"/>
    </source>
</evidence>
<feature type="transmembrane region" description="Helical" evidence="9">
    <location>
        <begin position="59"/>
        <end position="82"/>
    </location>
</feature>
<reference evidence="10 11" key="1">
    <citation type="journal article" date="2005" name="DNA Res.">
        <title>Complete genome sequence of the facultative anaerobic magnetotactic bacterium Magnetospirillum sp. strain AMB-1.</title>
        <authorList>
            <person name="Matsunaga T."/>
            <person name="Okamura Y."/>
            <person name="Fukuda Y."/>
            <person name="Wahyudi A.T."/>
            <person name="Murase Y."/>
            <person name="Takeyama H."/>
        </authorList>
    </citation>
    <scope>NUCLEOTIDE SEQUENCE [LARGE SCALE GENOMIC DNA]</scope>
    <source>
        <strain evidence="11">ATCC 700264 / AMB-1</strain>
    </source>
</reference>
<evidence type="ECO:0000256" key="5">
    <source>
        <dbReference type="ARBA" id="ARBA00022692"/>
    </source>
</evidence>
<feature type="transmembrane region" description="Helical" evidence="9">
    <location>
        <begin position="88"/>
        <end position="108"/>
    </location>
</feature>
<keyword evidence="3" id="KW-1003">Cell membrane</keyword>
<protein>
    <submittedName>
        <fullName evidence="10">Predicted transporter component</fullName>
    </submittedName>
</protein>
<sequence length="376" mass="37731">MNPIRLGGDSPLSEIALTTLVGSAGFAVGAVFGWAARASDFCTMGALSDMVFLGDRRRLRAWVLAMAVALLGSQALQAGGWINLDKSIYLGASLPWAGAILGGLMFGYGMTLAGGCGSKTLVRLGGGNLKSLVVVLVTGLFATMTLKGLLAMERIALEQATNIAATRLGASGQSLPALLAGWGLPEAVGRPLAVAVLAGGALIWCLKDAAFRTAGSTLAGALVIGLTVPAGWAVTGILGADDFDPVQLTSLSFISPMGDGLMYLMTYTGATISFGVAAVGGIVAGSFLAARLGGSFALEGFADTADLLRHLGGAALMGIGGIMAMGCTIGQGLTGLSTLSATSFLALASIILGGVIGLRSLDEGGLRGGLRSFLSR</sequence>
<comment type="subcellular location">
    <subcellularLocation>
        <location evidence="1">Cell inner membrane</location>
        <topology evidence="1">Multi-pass membrane protein</topology>
    </subcellularLocation>
</comment>
<accession>Q2W914</accession>